<dbReference type="RefSeq" id="WP_146586787.1">
    <property type="nucleotide sequence ID" value="NZ_SJPO01000004.1"/>
</dbReference>
<feature type="transmembrane region" description="Helical" evidence="2">
    <location>
        <begin position="59"/>
        <end position="78"/>
    </location>
</feature>
<dbReference type="EMBL" id="SJPO01000004">
    <property type="protein sequence ID" value="TWT77556.1"/>
    <property type="molecule type" value="Genomic_DNA"/>
</dbReference>
<evidence type="ECO:0000313" key="3">
    <source>
        <dbReference type="EMBL" id="TWT77556.1"/>
    </source>
</evidence>
<proteinExistence type="predicted"/>
<keyword evidence="2" id="KW-1133">Transmembrane helix</keyword>
<feature type="transmembrane region" description="Helical" evidence="2">
    <location>
        <begin position="136"/>
        <end position="157"/>
    </location>
</feature>
<dbReference type="AlphaFoldDB" id="A0A5C5YRK3"/>
<sequence length="276" mass="30110">MANQDDAPPPADQNPFGVPTSEPSQLPDASLLRFSILDMLVLTALVAVNAGGWAYEPGIGLLVTLVTLPVAVRSLIVFKQRAAAGLPTSPFTRGVMLVGSLVAVAVVYAMIGFSLFGALWATCMAGLAFDQASKPLFGIGFVALALLLPVAGLWLTFRWVRWRWRRDTDPDRPQVEWEPLDWRRNLRRFFASILRGQLPAGGGGMLLVTAAAGLIPVAVVGLLVFAGDRFARLATQGDPSPWMAARVTVLLAVASGVLVWVAWRGWQWWRLRRKRR</sequence>
<gene>
    <name evidence="3" type="ORF">Pla123a_22170</name>
</gene>
<keyword evidence="4" id="KW-1185">Reference proteome</keyword>
<feature type="region of interest" description="Disordered" evidence="1">
    <location>
        <begin position="1"/>
        <end position="24"/>
    </location>
</feature>
<feature type="transmembrane region" description="Helical" evidence="2">
    <location>
        <begin position="205"/>
        <end position="227"/>
    </location>
</feature>
<dbReference type="Proteomes" id="UP000318478">
    <property type="component" value="Unassembled WGS sequence"/>
</dbReference>
<protein>
    <submittedName>
        <fullName evidence="3">Uncharacterized protein</fullName>
    </submittedName>
</protein>
<evidence type="ECO:0000256" key="1">
    <source>
        <dbReference type="SAM" id="MobiDB-lite"/>
    </source>
</evidence>
<keyword evidence="2" id="KW-0812">Transmembrane</keyword>
<accession>A0A5C5YRK3</accession>
<feature type="transmembrane region" description="Helical" evidence="2">
    <location>
        <begin position="247"/>
        <end position="266"/>
    </location>
</feature>
<comment type="caution">
    <text evidence="3">The sequence shown here is derived from an EMBL/GenBank/DDBJ whole genome shotgun (WGS) entry which is preliminary data.</text>
</comment>
<organism evidence="3 4">
    <name type="scientific">Posidoniimonas polymericola</name>
    <dbReference type="NCBI Taxonomy" id="2528002"/>
    <lineage>
        <taxon>Bacteria</taxon>
        <taxon>Pseudomonadati</taxon>
        <taxon>Planctomycetota</taxon>
        <taxon>Planctomycetia</taxon>
        <taxon>Pirellulales</taxon>
        <taxon>Lacipirellulaceae</taxon>
        <taxon>Posidoniimonas</taxon>
    </lineage>
</organism>
<name>A0A5C5YRK3_9BACT</name>
<feature type="transmembrane region" description="Helical" evidence="2">
    <location>
        <begin position="90"/>
        <end position="116"/>
    </location>
</feature>
<evidence type="ECO:0000256" key="2">
    <source>
        <dbReference type="SAM" id="Phobius"/>
    </source>
</evidence>
<evidence type="ECO:0000313" key="4">
    <source>
        <dbReference type="Proteomes" id="UP000318478"/>
    </source>
</evidence>
<keyword evidence="2" id="KW-0472">Membrane</keyword>
<reference evidence="3 4" key="1">
    <citation type="submission" date="2019-02" db="EMBL/GenBank/DDBJ databases">
        <title>Deep-cultivation of Planctomycetes and their phenomic and genomic characterization uncovers novel biology.</title>
        <authorList>
            <person name="Wiegand S."/>
            <person name="Jogler M."/>
            <person name="Boedeker C."/>
            <person name="Pinto D."/>
            <person name="Vollmers J."/>
            <person name="Rivas-Marin E."/>
            <person name="Kohn T."/>
            <person name="Peeters S.H."/>
            <person name="Heuer A."/>
            <person name="Rast P."/>
            <person name="Oberbeckmann S."/>
            <person name="Bunk B."/>
            <person name="Jeske O."/>
            <person name="Meyerdierks A."/>
            <person name="Storesund J.E."/>
            <person name="Kallscheuer N."/>
            <person name="Luecker S."/>
            <person name="Lage O.M."/>
            <person name="Pohl T."/>
            <person name="Merkel B.J."/>
            <person name="Hornburger P."/>
            <person name="Mueller R.-W."/>
            <person name="Bruemmer F."/>
            <person name="Labrenz M."/>
            <person name="Spormann A.M."/>
            <person name="Op Den Camp H."/>
            <person name="Overmann J."/>
            <person name="Amann R."/>
            <person name="Jetten M.S.M."/>
            <person name="Mascher T."/>
            <person name="Medema M.H."/>
            <person name="Devos D.P."/>
            <person name="Kaster A.-K."/>
            <person name="Ovreas L."/>
            <person name="Rohde M."/>
            <person name="Galperin M.Y."/>
            <person name="Jogler C."/>
        </authorList>
    </citation>
    <scope>NUCLEOTIDE SEQUENCE [LARGE SCALE GENOMIC DNA]</scope>
    <source>
        <strain evidence="3 4">Pla123a</strain>
    </source>
</reference>